<dbReference type="InterPro" id="IPR050237">
    <property type="entry name" value="ATP-dep_AMP-bd_enzyme"/>
</dbReference>
<organism evidence="3">
    <name type="scientific">marine sediment metagenome</name>
    <dbReference type="NCBI Taxonomy" id="412755"/>
    <lineage>
        <taxon>unclassified sequences</taxon>
        <taxon>metagenomes</taxon>
        <taxon>ecological metagenomes</taxon>
    </lineage>
</organism>
<evidence type="ECO:0000313" key="3">
    <source>
        <dbReference type="EMBL" id="GAI68332.1"/>
    </source>
</evidence>
<dbReference type="PANTHER" id="PTHR43767:SF1">
    <property type="entry name" value="NONRIBOSOMAL PEPTIDE SYNTHASE PES1 (EUROFUNG)-RELATED"/>
    <property type="match status" value="1"/>
</dbReference>
<protein>
    <recommendedName>
        <fullName evidence="4">AMP-dependent synthetase/ligase domain-containing protein</fullName>
    </recommendedName>
</protein>
<dbReference type="SUPFAM" id="SSF56801">
    <property type="entry name" value="Acetyl-CoA synthetase-like"/>
    <property type="match status" value="1"/>
</dbReference>
<reference evidence="3" key="1">
    <citation type="journal article" date="2014" name="Front. Microbiol.">
        <title>High frequency of phylogenetically diverse reductive dehalogenase-homologous genes in deep subseafloor sedimentary metagenomes.</title>
        <authorList>
            <person name="Kawai M."/>
            <person name="Futagami T."/>
            <person name="Toyoda A."/>
            <person name="Takaki Y."/>
            <person name="Nishi S."/>
            <person name="Hori S."/>
            <person name="Arai W."/>
            <person name="Tsubouchi T."/>
            <person name="Morono Y."/>
            <person name="Uchiyama I."/>
            <person name="Ito T."/>
            <person name="Fujiyama A."/>
            <person name="Inagaki F."/>
            <person name="Takami H."/>
        </authorList>
    </citation>
    <scope>NUCLEOTIDE SEQUENCE</scope>
    <source>
        <strain evidence="3">Expedition CK06-06</strain>
    </source>
</reference>
<evidence type="ECO:0000259" key="2">
    <source>
        <dbReference type="Pfam" id="PF13193"/>
    </source>
</evidence>
<dbReference type="GO" id="GO:0016878">
    <property type="term" value="F:acid-thiol ligase activity"/>
    <property type="evidence" value="ECO:0007669"/>
    <property type="project" value="UniProtKB-ARBA"/>
</dbReference>
<dbReference type="InterPro" id="IPR000873">
    <property type="entry name" value="AMP-dep_synth/lig_dom"/>
</dbReference>
<feature type="non-terminal residue" evidence="3">
    <location>
        <position position="1"/>
    </location>
</feature>
<sequence>KESQEELESIIGKGKLLELYGMTETSPVSTMNPSLGLKKLGTIGIPFLNVELKIVDPETDKEVPLDEPGEICVKGPLVMKGYYNKPEETNKAIDKDGYMHTGDVGIMDEDGYIRIVDRTKDMIIVGGFKVFSAKLEDTLTKHPAIGMIATIGLPNPDRPGSEIVKAFIQIEPSYDFDGNEDALREDITKFAKEMCSPYEVPKIIEFTEELPLTTVGKVDKKSLRK</sequence>
<dbReference type="Gene3D" id="2.30.38.10">
    <property type="entry name" value="Luciferase, Domain 3"/>
    <property type="match status" value="1"/>
</dbReference>
<gene>
    <name evidence="3" type="ORF">S12H4_11162</name>
</gene>
<dbReference type="Pfam" id="PF00501">
    <property type="entry name" value="AMP-binding"/>
    <property type="match status" value="1"/>
</dbReference>
<evidence type="ECO:0008006" key="4">
    <source>
        <dbReference type="Google" id="ProtNLM"/>
    </source>
</evidence>
<dbReference type="AlphaFoldDB" id="X1QIM7"/>
<dbReference type="EMBL" id="BARW01004950">
    <property type="protein sequence ID" value="GAI68332.1"/>
    <property type="molecule type" value="Genomic_DNA"/>
</dbReference>
<dbReference type="Gene3D" id="3.40.50.980">
    <property type="match status" value="1"/>
</dbReference>
<name>X1QIM7_9ZZZZ</name>
<dbReference type="Gene3D" id="3.30.300.30">
    <property type="match status" value="1"/>
</dbReference>
<dbReference type="Pfam" id="PF13193">
    <property type="entry name" value="AMP-binding_C"/>
    <property type="match status" value="1"/>
</dbReference>
<proteinExistence type="predicted"/>
<feature type="domain" description="AMP-dependent synthetase/ligase" evidence="1">
    <location>
        <begin position="3"/>
        <end position="83"/>
    </location>
</feature>
<dbReference type="PANTHER" id="PTHR43767">
    <property type="entry name" value="LONG-CHAIN-FATTY-ACID--COA LIGASE"/>
    <property type="match status" value="1"/>
</dbReference>
<feature type="domain" description="AMP-binding enzyme C-terminal" evidence="2">
    <location>
        <begin position="134"/>
        <end position="217"/>
    </location>
</feature>
<accession>X1QIM7</accession>
<dbReference type="InterPro" id="IPR025110">
    <property type="entry name" value="AMP-bd_C"/>
</dbReference>
<dbReference type="InterPro" id="IPR045851">
    <property type="entry name" value="AMP-bd_C_sf"/>
</dbReference>
<comment type="caution">
    <text evidence="3">The sequence shown here is derived from an EMBL/GenBank/DDBJ whole genome shotgun (WGS) entry which is preliminary data.</text>
</comment>
<evidence type="ECO:0000259" key="1">
    <source>
        <dbReference type="Pfam" id="PF00501"/>
    </source>
</evidence>